<protein>
    <recommendedName>
        <fullName evidence="5">NAD(P)-binding protein</fullName>
    </recommendedName>
</protein>
<evidence type="ECO:0000313" key="3">
    <source>
        <dbReference type="EMBL" id="CAG8978813.1"/>
    </source>
</evidence>
<dbReference type="PRINTS" id="PR00081">
    <property type="entry name" value="GDHRDH"/>
</dbReference>
<accession>A0A9N9LS16</accession>
<evidence type="ECO:0000256" key="2">
    <source>
        <dbReference type="ARBA" id="ARBA00023002"/>
    </source>
</evidence>
<dbReference type="GO" id="GO:0016491">
    <property type="term" value="F:oxidoreductase activity"/>
    <property type="evidence" value="ECO:0007669"/>
    <property type="project" value="UniProtKB-KW"/>
</dbReference>
<dbReference type="PANTHER" id="PTHR24320">
    <property type="entry name" value="RETINOL DEHYDROGENASE"/>
    <property type="match status" value="1"/>
</dbReference>
<dbReference type="InterPro" id="IPR036291">
    <property type="entry name" value="NAD(P)-bd_dom_sf"/>
</dbReference>
<name>A0A9N9LS16_9HELO</name>
<dbReference type="OrthoDB" id="191139at2759"/>
<evidence type="ECO:0000256" key="1">
    <source>
        <dbReference type="ARBA" id="ARBA00006484"/>
    </source>
</evidence>
<dbReference type="AlphaFoldDB" id="A0A9N9LS16"/>
<proteinExistence type="inferred from homology"/>
<dbReference type="SUPFAM" id="SSF51735">
    <property type="entry name" value="NAD(P)-binding Rossmann-fold domains"/>
    <property type="match status" value="1"/>
</dbReference>
<evidence type="ECO:0000313" key="4">
    <source>
        <dbReference type="Proteomes" id="UP000701801"/>
    </source>
</evidence>
<organism evidence="3 4">
    <name type="scientific">Hymenoscyphus albidus</name>
    <dbReference type="NCBI Taxonomy" id="595503"/>
    <lineage>
        <taxon>Eukaryota</taxon>
        <taxon>Fungi</taxon>
        <taxon>Dikarya</taxon>
        <taxon>Ascomycota</taxon>
        <taxon>Pezizomycotina</taxon>
        <taxon>Leotiomycetes</taxon>
        <taxon>Helotiales</taxon>
        <taxon>Helotiaceae</taxon>
        <taxon>Hymenoscyphus</taxon>
    </lineage>
</organism>
<comment type="similarity">
    <text evidence="1">Belongs to the short-chain dehydrogenases/reductases (SDR) family.</text>
</comment>
<reference evidence="3" key="1">
    <citation type="submission" date="2021-07" db="EMBL/GenBank/DDBJ databases">
        <authorList>
            <person name="Durling M."/>
        </authorList>
    </citation>
    <scope>NUCLEOTIDE SEQUENCE</scope>
</reference>
<dbReference type="EMBL" id="CAJVRM010000282">
    <property type="protein sequence ID" value="CAG8978813.1"/>
    <property type="molecule type" value="Genomic_DNA"/>
</dbReference>
<evidence type="ECO:0008006" key="5">
    <source>
        <dbReference type="Google" id="ProtNLM"/>
    </source>
</evidence>
<dbReference type="Pfam" id="PF00106">
    <property type="entry name" value="adh_short"/>
    <property type="match status" value="1"/>
</dbReference>
<dbReference type="Gene3D" id="3.40.50.720">
    <property type="entry name" value="NAD(P)-binding Rossmann-like Domain"/>
    <property type="match status" value="1"/>
</dbReference>
<dbReference type="InterPro" id="IPR002347">
    <property type="entry name" value="SDR_fam"/>
</dbReference>
<comment type="caution">
    <text evidence="3">The sequence shown here is derived from an EMBL/GenBank/DDBJ whole genome shotgun (WGS) entry which is preliminary data.</text>
</comment>
<keyword evidence="4" id="KW-1185">Reference proteome</keyword>
<keyword evidence="2" id="KW-0560">Oxidoreductase</keyword>
<sequence>MAQIISDMLNPWDATKIPDLSGKVAVVTGGNEGIGAAFCTELLKNNIFKVIIASNDAARHKDAMKHFSKEAGKDVSSKVTFNEMDLGDYGAVRKVVEQIKKETDRIDILDLSAAIGMYKTDVPESTSNKSHSLDRHFAVNNVGHAIFADGLLDLVKQTGKKTGDARIVVMASNLHFSADSSVKWESIEEINTHLGPTLQYNRSKMGNQVFVNSIHPGVVKTAQQDGALETYTPKIQAALGAGVVGTAVSASVEGANLAARTLLIKDSPAGALSALYAATSPEVKEKGLQGEYIVPNGTVQTADKRALDEKYQDKFWALLQECIKKGYGNSQGADCEEGSTARGSATI</sequence>
<gene>
    <name evidence="3" type="ORF">HYALB_00012213</name>
</gene>
<dbReference type="Proteomes" id="UP000701801">
    <property type="component" value="Unassembled WGS sequence"/>
</dbReference>
<dbReference type="PANTHER" id="PTHR24320:SF143">
    <property type="entry name" value="NAD(P)-BINDING PROTEIN"/>
    <property type="match status" value="1"/>
</dbReference>